<evidence type="ECO:0000256" key="1">
    <source>
        <dbReference type="SAM" id="MobiDB-lite"/>
    </source>
</evidence>
<dbReference type="Proteomes" id="UP000655225">
    <property type="component" value="Unassembled WGS sequence"/>
</dbReference>
<evidence type="ECO:0000313" key="3">
    <source>
        <dbReference type="Proteomes" id="UP000655225"/>
    </source>
</evidence>
<gene>
    <name evidence="2" type="ORF">HHK36_025427</name>
</gene>
<feature type="region of interest" description="Disordered" evidence="1">
    <location>
        <begin position="1"/>
        <end position="21"/>
    </location>
</feature>
<comment type="caution">
    <text evidence="2">The sequence shown here is derived from an EMBL/GenBank/DDBJ whole genome shotgun (WGS) entry which is preliminary data.</text>
</comment>
<evidence type="ECO:0000313" key="2">
    <source>
        <dbReference type="EMBL" id="KAF8388747.1"/>
    </source>
</evidence>
<dbReference type="EMBL" id="JABCRI010000019">
    <property type="protein sequence ID" value="KAF8388747.1"/>
    <property type="molecule type" value="Genomic_DNA"/>
</dbReference>
<accession>A0A834YML3</accession>
<protein>
    <submittedName>
        <fullName evidence="2">Uncharacterized protein</fullName>
    </submittedName>
</protein>
<proteinExistence type="predicted"/>
<name>A0A834YML3_TETSI</name>
<reference evidence="2 3" key="1">
    <citation type="submission" date="2020-04" db="EMBL/GenBank/DDBJ databases">
        <title>Plant Genome Project.</title>
        <authorList>
            <person name="Zhang R.-G."/>
        </authorList>
    </citation>
    <scope>NUCLEOTIDE SEQUENCE [LARGE SCALE GENOMIC DNA]</scope>
    <source>
        <strain evidence="2">YNK0</strain>
        <tissue evidence="2">Leaf</tissue>
    </source>
</reference>
<dbReference type="AlphaFoldDB" id="A0A834YML3"/>
<organism evidence="2 3">
    <name type="scientific">Tetracentron sinense</name>
    <name type="common">Spur-leaf</name>
    <dbReference type="NCBI Taxonomy" id="13715"/>
    <lineage>
        <taxon>Eukaryota</taxon>
        <taxon>Viridiplantae</taxon>
        <taxon>Streptophyta</taxon>
        <taxon>Embryophyta</taxon>
        <taxon>Tracheophyta</taxon>
        <taxon>Spermatophyta</taxon>
        <taxon>Magnoliopsida</taxon>
        <taxon>Trochodendrales</taxon>
        <taxon>Trochodendraceae</taxon>
        <taxon>Tetracentron</taxon>
    </lineage>
</organism>
<sequence length="156" mass="17522">MHKKPATGPLIAEPPVPPLTVQPQVNQTQALNCTKILVPSHHQNSSETKNSEEIQAHQNHFSTPRGLDNMNMDYGIGDFSVPYSLDSNFMIFGRNDCQVCDNVNREDGYNLSTTSKDCLWFGEPMLEDRTGNDFLQPNASFDLGSLFRFLDSDELK</sequence>
<keyword evidence="3" id="KW-1185">Reference proteome</keyword>